<evidence type="ECO:0000256" key="1">
    <source>
        <dbReference type="SAM" id="MobiDB-lite"/>
    </source>
</evidence>
<sequence length="574" mass="62953">MVIPAPDPLSAVSSSITATITILEVTYKLKAVDEQTADLLSTTRHVDFMVKEAHRLRRLKAALLNTSERTMIDTVINDTEEALRAVAKLVEPCRVDKATKSGIRFGHRIMWVFRDNPSVRDKHQALQVCHQSLTVVFACLYSKDVVVIAPAPEGRSEEQPPPYDPQLKELLDWQNRRKGRKSLGERDRHTNEALSLTKGSSNDTPVASPSSPCFLTVPLEDDVGTPSLSSHFSEMSFESPILPTPESQSSVPRIHETSLSPANEIPEPESRFPRISATEAYSDDEIRSALPTAHTDACNNYASPKCDLPEIDSPPLTTMIAPYSFNDDKEDGSQARDDLLTQVSFSAWDQSPSSSTVNSDNTPSNTTPSSTLPFSAVTMPTSSSLSDGHDLGLKRLESPRHNSYNHQEPTEASILGQHPLPARFNSDLQLRTTYQSDRLDAIARAEDVMTRANRAVSVGPAAVVDAITNGIKLSPIAIADQKRLLPDSPFWRSYAAVVMLLSLSRRSNVADSLSTKPEPKKITIDSLTTRTGFPPHDSNNAANTLWPTPTQHCSNSNIPLLERSGAALDRNMGY</sequence>
<feature type="region of interest" description="Disordered" evidence="1">
    <location>
        <begin position="346"/>
        <end position="395"/>
    </location>
</feature>
<accession>A0A8H3F4Q4</accession>
<dbReference type="EMBL" id="CAJPDR010000105">
    <property type="protein sequence ID" value="CAF9917929.1"/>
    <property type="molecule type" value="Genomic_DNA"/>
</dbReference>
<comment type="caution">
    <text evidence="2">The sequence shown here is derived from an EMBL/GenBank/DDBJ whole genome shotgun (WGS) entry which is preliminary data.</text>
</comment>
<organism evidence="2 3">
    <name type="scientific">Alectoria fallacina</name>
    <dbReference type="NCBI Taxonomy" id="1903189"/>
    <lineage>
        <taxon>Eukaryota</taxon>
        <taxon>Fungi</taxon>
        <taxon>Dikarya</taxon>
        <taxon>Ascomycota</taxon>
        <taxon>Pezizomycotina</taxon>
        <taxon>Lecanoromycetes</taxon>
        <taxon>OSLEUM clade</taxon>
        <taxon>Lecanoromycetidae</taxon>
        <taxon>Lecanorales</taxon>
        <taxon>Lecanorineae</taxon>
        <taxon>Parmeliaceae</taxon>
        <taxon>Alectoria</taxon>
    </lineage>
</organism>
<feature type="compositionally biased region" description="Low complexity" evidence="1">
    <location>
        <begin position="351"/>
        <end position="371"/>
    </location>
</feature>
<protein>
    <submittedName>
        <fullName evidence="2">Uncharacterized protein</fullName>
    </submittedName>
</protein>
<keyword evidence="3" id="KW-1185">Reference proteome</keyword>
<evidence type="ECO:0000313" key="3">
    <source>
        <dbReference type="Proteomes" id="UP000664203"/>
    </source>
</evidence>
<dbReference type="AlphaFoldDB" id="A0A8H3F4Q4"/>
<feature type="compositionally biased region" description="Basic and acidic residues" evidence="1">
    <location>
        <begin position="182"/>
        <end position="191"/>
    </location>
</feature>
<dbReference type="OrthoDB" id="3800389at2759"/>
<evidence type="ECO:0000313" key="2">
    <source>
        <dbReference type="EMBL" id="CAF9917929.1"/>
    </source>
</evidence>
<reference evidence="2" key="1">
    <citation type="submission" date="2021-03" db="EMBL/GenBank/DDBJ databases">
        <authorList>
            <person name="Tagirdzhanova G."/>
        </authorList>
    </citation>
    <scope>NUCLEOTIDE SEQUENCE</scope>
</reference>
<dbReference type="Proteomes" id="UP000664203">
    <property type="component" value="Unassembled WGS sequence"/>
</dbReference>
<proteinExistence type="predicted"/>
<name>A0A8H3F4Q4_9LECA</name>
<gene>
    <name evidence="2" type="ORF">ALECFALPRED_000425</name>
</gene>
<feature type="region of interest" description="Disordered" evidence="1">
    <location>
        <begin position="179"/>
        <end position="209"/>
    </location>
</feature>
<feature type="compositionally biased region" description="Polar residues" evidence="1">
    <location>
        <begin position="192"/>
        <end position="209"/>
    </location>
</feature>